<keyword evidence="10 11" id="KW-0456">Lyase</keyword>
<organism evidence="11 12">
    <name type="scientific">Actomonas aquatica</name>
    <dbReference type="NCBI Taxonomy" id="2866162"/>
    <lineage>
        <taxon>Bacteria</taxon>
        <taxon>Pseudomonadati</taxon>
        <taxon>Verrucomicrobiota</taxon>
        <taxon>Opitutia</taxon>
        <taxon>Opitutales</taxon>
        <taxon>Opitutaceae</taxon>
        <taxon>Actomonas</taxon>
    </lineage>
</organism>
<comment type="catalytic activity">
    <reaction evidence="1">
        <text>D-mannonate = 2-dehydro-3-deoxy-D-gluconate + H2O</text>
        <dbReference type="Rhea" id="RHEA:20097"/>
        <dbReference type="ChEBI" id="CHEBI:15377"/>
        <dbReference type="ChEBI" id="CHEBI:17767"/>
        <dbReference type="ChEBI" id="CHEBI:57990"/>
        <dbReference type="EC" id="4.2.1.8"/>
    </reaction>
</comment>
<keyword evidence="9" id="KW-0464">Manganese</keyword>
<dbReference type="PANTHER" id="PTHR30387">
    <property type="entry name" value="MANNONATE DEHYDRATASE"/>
    <property type="match status" value="1"/>
</dbReference>
<comment type="similarity">
    <text evidence="6">Belongs to the mannonate dehydratase family.</text>
</comment>
<reference evidence="11 12" key="1">
    <citation type="submission" date="2021-08" db="EMBL/GenBank/DDBJ databases">
        <authorList>
            <person name="Zhang D."/>
            <person name="Zhang A."/>
            <person name="Wang L."/>
        </authorList>
    </citation>
    <scope>NUCLEOTIDE SEQUENCE [LARGE SCALE GENOMIC DNA]</scope>
    <source>
        <strain evidence="11 12">WL0086</strain>
    </source>
</reference>
<comment type="function">
    <text evidence="4">Catalyzes the dehydration of D-mannonate.</text>
</comment>
<protein>
    <recommendedName>
        <fullName evidence="7">mannonate dehydratase</fullName>
        <ecNumber evidence="7">4.2.1.8</ecNumber>
    </recommendedName>
</protein>
<keyword evidence="12" id="KW-1185">Reference proteome</keyword>
<dbReference type="PANTHER" id="PTHR30387:SF2">
    <property type="entry name" value="MANNONATE DEHYDRATASE"/>
    <property type="match status" value="1"/>
</dbReference>
<dbReference type="GO" id="GO:0008927">
    <property type="term" value="F:mannonate dehydratase activity"/>
    <property type="evidence" value="ECO:0007669"/>
    <property type="project" value="UniProtKB-EC"/>
</dbReference>
<evidence type="ECO:0000256" key="10">
    <source>
        <dbReference type="ARBA" id="ARBA00023239"/>
    </source>
</evidence>
<reference evidence="11 12" key="2">
    <citation type="submission" date="2023-12" db="EMBL/GenBank/DDBJ databases">
        <title>Description of an unclassified Opitutus bacterium of Verrucomicrobiota.</title>
        <authorList>
            <person name="Zhang D.-F."/>
        </authorList>
    </citation>
    <scope>NUCLEOTIDE SEQUENCE [LARGE SCALE GENOMIC DNA]</scope>
    <source>
        <strain evidence="11 12">WL0086</strain>
    </source>
</reference>
<evidence type="ECO:0000256" key="9">
    <source>
        <dbReference type="ARBA" id="ARBA00023211"/>
    </source>
</evidence>
<evidence type="ECO:0000256" key="3">
    <source>
        <dbReference type="ARBA" id="ARBA00001954"/>
    </source>
</evidence>
<dbReference type="Pfam" id="PF03786">
    <property type="entry name" value="UxuA"/>
    <property type="match status" value="2"/>
</dbReference>
<evidence type="ECO:0000256" key="1">
    <source>
        <dbReference type="ARBA" id="ARBA00001794"/>
    </source>
</evidence>
<evidence type="ECO:0000256" key="7">
    <source>
        <dbReference type="ARBA" id="ARBA00012927"/>
    </source>
</evidence>
<comment type="cofactor">
    <cofactor evidence="2">
        <name>Mn(2+)</name>
        <dbReference type="ChEBI" id="CHEBI:29035"/>
    </cofactor>
</comment>
<evidence type="ECO:0000256" key="2">
    <source>
        <dbReference type="ARBA" id="ARBA00001936"/>
    </source>
</evidence>
<gene>
    <name evidence="11" type="ORF">K1X11_013685</name>
</gene>
<comment type="pathway">
    <text evidence="5">Carbohydrate metabolism; pentose and glucuronate interconversion.</text>
</comment>
<dbReference type="EMBL" id="CP139781">
    <property type="protein sequence ID" value="WRQ85859.1"/>
    <property type="molecule type" value="Genomic_DNA"/>
</dbReference>
<dbReference type="EC" id="4.2.1.8" evidence="7"/>
<dbReference type="Proteomes" id="UP000738431">
    <property type="component" value="Chromosome"/>
</dbReference>
<evidence type="ECO:0000256" key="5">
    <source>
        <dbReference type="ARBA" id="ARBA00004892"/>
    </source>
</evidence>
<evidence type="ECO:0000256" key="4">
    <source>
        <dbReference type="ARBA" id="ARBA00002713"/>
    </source>
</evidence>
<evidence type="ECO:0000313" key="11">
    <source>
        <dbReference type="EMBL" id="WRQ85859.1"/>
    </source>
</evidence>
<proteinExistence type="inferred from homology"/>
<name>A0ABZ1C2E8_9BACT</name>
<dbReference type="InterPro" id="IPR004628">
    <property type="entry name" value="Man_deHydtase"/>
</dbReference>
<comment type="cofactor">
    <cofactor evidence="3">
        <name>Fe(2+)</name>
        <dbReference type="ChEBI" id="CHEBI:29033"/>
    </cofactor>
</comment>
<dbReference type="RefSeq" id="WP_221032678.1">
    <property type="nucleotide sequence ID" value="NZ_CP139781.1"/>
</dbReference>
<sequence>MKLGLGLYRHMLTPENLAFARQAGATHIVGHMVDYFRGGQHAHAEDQPTGTDRGWGLAGDPDQLWTVDELVAIRRDVEAAGLTLEAIENFDPAHWHDILLDGPQRDRHVENVRTTIRRLGQAGIPIMGYNFSLAGVAGRTTGNYARGSAPAVGMEGPYDLPMTQGMAWNMIIDPTADLDQPLPPVTHEQLWDRLHRFLDDVLPVAEEAGVKLAAHPDDPPMPTIRGTPRLVYQPSMYQRLIDLNPSPANTLEFCVGSLAEMTEGDVYEVVETYARQNRLGYVHLRNVVGKVPTYKESFIDDGDVDVLRVMRILHDCGFDGVVIPDHAPQMSCAAPWHAGMAYALGFMAAGLKTLTGANAAGNPKS</sequence>
<keyword evidence="8" id="KW-0408">Iron</keyword>
<dbReference type="SUPFAM" id="SSF51658">
    <property type="entry name" value="Xylose isomerase-like"/>
    <property type="match status" value="1"/>
</dbReference>
<accession>A0ABZ1C2E8</accession>
<evidence type="ECO:0000256" key="6">
    <source>
        <dbReference type="ARBA" id="ARBA00007389"/>
    </source>
</evidence>
<dbReference type="InterPro" id="IPR036237">
    <property type="entry name" value="Xyl_isomerase-like_sf"/>
</dbReference>
<evidence type="ECO:0000256" key="8">
    <source>
        <dbReference type="ARBA" id="ARBA00023004"/>
    </source>
</evidence>
<dbReference type="Gene3D" id="3.20.20.150">
    <property type="entry name" value="Divalent-metal-dependent TIM barrel enzymes"/>
    <property type="match status" value="1"/>
</dbReference>
<evidence type="ECO:0000313" key="12">
    <source>
        <dbReference type="Proteomes" id="UP000738431"/>
    </source>
</evidence>